<dbReference type="InterPro" id="IPR036869">
    <property type="entry name" value="J_dom_sf"/>
</dbReference>
<protein>
    <recommendedName>
        <fullName evidence="2">J domain-containing protein</fullName>
    </recommendedName>
</protein>
<evidence type="ECO:0000259" key="2">
    <source>
        <dbReference type="PROSITE" id="PS50076"/>
    </source>
</evidence>
<dbReference type="EMBL" id="HBGQ01054890">
    <property type="protein sequence ID" value="CAD9456885.1"/>
    <property type="molecule type" value="Transcribed_RNA"/>
</dbReference>
<organism evidence="3">
    <name type="scientific">Alexandrium andersonii</name>
    <dbReference type="NCBI Taxonomy" id="327968"/>
    <lineage>
        <taxon>Eukaryota</taxon>
        <taxon>Sar</taxon>
        <taxon>Alveolata</taxon>
        <taxon>Dinophyceae</taxon>
        <taxon>Gonyaulacales</taxon>
        <taxon>Pyrocystaceae</taxon>
        <taxon>Alexandrium</taxon>
    </lineage>
</organism>
<reference evidence="3" key="1">
    <citation type="submission" date="2021-01" db="EMBL/GenBank/DDBJ databases">
        <authorList>
            <person name="Corre E."/>
            <person name="Pelletier E."/>
            <person name="Niang G."/>
            <person name="Scheremetjew M."/>
            <person name="Finn R."/>
            <person name="Kale V."/>
            <person name="Holt S."/>
            <person name="Cochrane G."/>
            <person name="Meng A."/>
            <person name="Brown T."/>
            <person name="Cohen L."/>
        </authorList>
    </citation>
    <scope>NUCLEOTIDE SEQUENCE</scope>
    <source>
        <strain evidence="3">CCMP2222</strain>
    </source>
</reference>
<dbReference type="CDD" id="cd06257">
    <property type="entry name" value="DnaJ"/>
    <property type="match status" value="1"/>
</dbReference>
<dbReference type="SUPFAM" id="SSF46565">
    <property type="entry name" value="Chaperone J-domain"/>
    <property type="match status" value="1"/>
</dbReference>
<evidence type="ECO:0000313" key="3">
    <source>
        <dbReference type="EMBL" id="CAD9456885.1"/>
    </source>
</evidence>
<accession>A0A7S2GJI2</accession>
<dbReference type="SMART" id="SM00271">
    <property type="entry name" value="DnaJ"/>
    <property type="match status" value="1"/>
</dbReference>
<name>A0A7S2GJI2_9DINO</name>
<evidence type="ECO:0000256" key="1">
    <source>
        <dbReference type="SAM" id="MobiDB-lite"/>
    </source>
</evidence>
<feature type="compositionally biased region" description="Basic and acidic residues" evidence="1">
    <location>
        <begin position="231"/>
        <end position="245"/>
    </location>
</feature>
<dbReference type="PRINTS" id="PR00625">
    <property type="entry name" value="JDOMAIN"/>
</dbReference>
<dbReference type="Gene3D" id="1.10.287.110">
    <property type="entry name" value="DnaJ domain"/>
    <property type="match status" value="1"/>
</dbReference>
<dbReference type="Pfam" id="PF00226">
    <property type="entry name" value="DnaJ"/>
    <property type="match status" value="1"/>
</dbReference>
<feature type="region of interest" description="Disordered" evidence="1">
    <location>
        <begin position="158"/>
        <end position="281"/>
    </location>
</feature>
<feature type="compositionally biased region" description="Basic and acidic residues" evidence="1">
    <location>
        <begin position="263"/>
        <end position="280"/>
    </location>
</feature>
<feature type="compositionally biased region" description="Acidic residues" evidence="1">
    <location>
        <begin position="184"/>
        <end position="194"/>
    </location>
</feature>
<dbReference type="AlphaFoldDB" id="A0A7S2GJI2"/>
<gene>
    <name evidence="3" type="ORF">AAND1436_LOCUS26643</name>
</gene>
<proteinExistence type="predicted"/>
<dbReference type="PROSITE" id="PS50076">
    <property type="entry name" value="DNAJ_2"/>
    <property type="match status" value="1"/>
</dbReference>
<sequence>MADPVLLDGQPVAYDDDGRLVIARQCDDDGSARTLVLNEDGSRKVFGANTVSSLLTSKEVDAKRWVHGLTDRQMRALVHEFGHRLVYTSKAYTLHRKELESLAKQRDYAYFGLSEGATEKDLSVAYRKMAKRMHPDKNGGTDEAKRRFQAMKEKYEHLKEGYRPPQPEEAAEEPEAEPERGREDDMEPGDDEGSGTERRSEDGDEQPCAGREESSGEAGDPNTEDEEQEDGESKKGDKAPHRQEAYDEDEDEARRRDSKKSRANSEDDKRIEYDPHDRSSLDQTVWKMLGQMRHLQKGLDSAVAEIRKSRCA</sequence>
<dbReference type="InterPro" id="IPR001623">
    <property type="entry name" value="DnaJ_domain"/>
</dbReference>
<feature type="domain" description="J" evidence="2">
    <location>
        <begin position="106"/>
        <end position="187"/>
    </location>
</feature>